<dbReference type="EMBL" id="BMXG01000018">
    <property type="protein sequence ID" value="GHC07838.1"/>
    <property type="molecule type" value="Genomic_DNA"/>
</dbReference>
<dbReference type="AlphaFoldDB" id="A0A8J3DDL2"/>
<comment type="caution">
    <text evidence="1">The sequence shown here is derived from an EMBL/GenBank/DDBJ whole genome shotgun (WGS) entry which is preliminary data.</text>
</comment>
<sequence>MSISLQLSSIVFILAFCLGGCETVQVDSSSSGSKVLSSSSKCYVSPDFADTDGSRPPSERTDENVRKIVGSTLEAKGYTVVDSASAADFTINGSWEKGKVLGSKQPSGAIGGSNQANAGNAFYLTLTAMKNGASLWSVTSPLVGGKLSDEIPVLLKDFPSQGDS</sequence>
<organism evidence="1 2">
    <name type="scientific">Cerasicoccus arenae</name>
    <dbReference type="NCBI Taxonomy" id="424488"/>
    <lineage>
        <taxon>Bacteria</taxon>
        <taxon>Pseudomonadati</taxon>
        <taxon>Verrucomicrobiota</taxon>
        <taxon>Opitutia</taxon>
        <taxon>Puniceicoccales</taxon>
        <taxon>Cerasicoccaceae</taxon>
        <taxon>Cerasicoccus</taxon>
    </lineage>
</organism>
<gene>
    <name evidence="1" type="ORF">GCM10007047_26300</name>
</gene>
<keyword evidence="2" id="KW-1185">Reference proteome</keyword>
<proteinExistence type="predicted"/>
<name>A0A8J3DDL2_9BACT</name>
<reference evidence="1" key="1">
    <citation type="journal article" date="2014" name="Int. J. Syst. Evol. Microbiol.">
        <title>Complete genome sequence of Corynebacterium casei LMG S-19264T (=DSM 44701T), isolated from a smear-ripened cheese.</title>
        <authorList>
            <consortium name="US DOE Joint Genome Institute (JGI-PGF)"/>
            <person name="Walter F."/>
            <person name="Albersmeier A."/>
            <person name="Kalinowski J."/>
            <person name="Ruckert C."/>
        </authorList>
    </citation>
    <scope>NUCLEOTIDE SEQUENCE</scope>
    <source>
        <strain evidence="1">KCTC 12870</strain>
    </source>
</reference>
<reference evidence="1" key="2">
    <citation type="submission" date="2020-09" db="EMBL/GenBank/DDBJ databases">
        <authorList>
            <person name="Sun Q."/>
            <person name="Kim S."/>
        </authorList>
    </citation>
    <scope>NUCLEOTIDE SEQUENCE</scope>
    <source>
        <strain evidence="1">KCTC 12870</strain>
    </source>
</reference>
<dbReference type="RefSeq" id="WP_189515965.1">
    <property type="nucleotide sequence ID" value="NZ_BMXG01000018.1"/>
</dbReference>
<evidence type="ECO:0000313" key="2">
    <source>
        <dbReference type="Proteomes" id="UP000642829"/>
    </source>
</evidence>
<protein>
    <submittedName>
        <fullName evidence="1">Uncharacterized protein</fullName>
    </submittedName>
</protein>
<dbReference type="Proteomes" id="UP000642829">
    <property type="component" value="Unassembled WGS sequence"/>
</dbReference>
<accession>A0A8J3DDL2</accession>
<evidence type="ECO:0000313" key="1">
    <source>
        <dbReference type="EMBL" id="GHC07838.1"/>
    </source>
</evidence>